<evidence type="ECO:0000313" key="2">
    <source>
        <dbReference type="Proteomes" id="UP000762676"/>
    </source>
</evidence>
<proteinExistence type="predicted"/>
<gene>
    <name evidence="1" type="ORF">ElyMa_002737000</name>
</gene>
<protein>
    <submittedName>
        <fullName evidence="1">Uncharacterized protein</fullName>
    </submittedName>
</protein>
<sequence length="73" mass="8326">MEPWLGSTTQPLNHESAIKKCQERKTTSNLPPAIQGFKEFEYELTKLINKSQPSDDDGSRRNLVRVVMARHTA</sequence>
<dbReference type="EMBL" id="BMAT01005613">
    <property type="protein sequence ID" value="GFR97066.1"/>
    <property type="molecule type" value="Genomic_DNA"/>
</dbReference>
<accession>A0AAV4HIU4</accession>
<dbReference type="AlphaFoldDB" id="A0AAV4HIU4"/>
<name>A0AAV4HIU4_9GAST</name>
<dbReference type="Proteomes" id="UP000762676">
    <property type="component" value="Unassembled WGS sequence"/>
</dbReference>
<evidence type="ECO:0000313" key="1">
    <source>
        <dbReference type="EMBL" id="GFR97066.1"/>
    </source>
</evidence>
<reference evidence="1 2" key="1">
    <citation type="journal article" date="2021" name="Elife">
        <title>Chloroplast acquisition without the gene transfer in kleptoplastic sea slugs, Plakobranchus ocellatus.</title>
        <authorList>
            <person name="Maeda T."/>
            <person name="Takahashi S."/>
            <person name="Yoshida T."/>
            <person name="Shimamura S."/>
            <person name="Takaki Y."/>
            <person name="Nagai Y."/>
            <person name="Toyoda A."/>
            <person name="Suzuki Y."/>
            <person name="Arimoto A."/>
            <person name="Ishii H."/>
            <person name="Satoh N."/>
            <person name="Nishiyama T."/>
            <person name="Hasebe M."/>
            <person name="Maruyama T."/>
            <person name="Minagawa J."/>
            <person name="Obokata J."/>
            <person name="Shigenobu S."/>
        </authorList>
    </citation>
    <scope>NUCLEOTIDE SEQUENCE [LARGE SCALE GENOMIC DNA]</scope>
</reference>
<keyword evidence="2" id="KW-1185">Reference proteome</keyword>
<comment type="caution">
    <text evidence="1">The sequence shown here is derived from an EMBL/GenBank/DDBJ whole genome shotgun (WGS) entry which is preliminary data.</text>
</comment>
<organism evidence="1 2">
    <name type="scientific">Elysia marginata</name>
    <dbReference type="NCBI Taxonomy" id="1093978"/>
    <lineage>
        <taxon>Eukaryota</taxon>
        <taxon>Metazoa</taxon>
        <taxon>Spiralia</taxon>
        <taxon>Lophotrochozoa</taxon>
        <taxon>Mollusca</taxon>
        <taxon>Gastropoda</taxon>
        <taxon>Heterobranchia</taxon>
        <taxon>Euthyneura</taxon>
        <taxon>Panpulmonata</taxon>
        <taxon>Sacoglossa</taxon>
        <taxon>Placobranchoidea</taxon>
        <taxon>Plakobranchidae</taxon>
        <taxon>Elysia</taxon>
    </lineage>
</organism>